<dbReference type="AlphaFoldDB" id="A0A3D9SVV4"/>
<reference evidence="1 2" key="1">
    <citation type="submission" date="2018-08" db="EMBL/GenBank/DDBJ databases">
        <title>Sequencing the genomes of 1000 actinobacteria strains.</title>
        <authorList>
            <person name="Klenk H.-P."/>
        </authorList>
    </citation>
    <scope>NUCLEOTIDE SEQUENCE [LARGE SCALE GENOMIC DNA]</scope>
    <source>
        <strain evidence="1 2">DSM 43927</strain>
    </source>
</reference>
<protein>
    <submittedName>
        <fullName evidence="1">Uncharacterized protein</fullName>
    </submittedName>
</protein>
<keyword evidence="2" id="KW-1185">Reference proteome</keyword>
<accession>A0A3D9SVV4</accession>
<dbReference type="Proteomes" id="UP000256661">
    <property type="component" value="Unassembled WGS sequence"/>
</dbReference>
<organism evidence="1 2">
    <name type="scientific">Thermomonospora umbrina</name>
    <dbReference type="NCBI Taxonomy" id="111806"/>
    <lineage>
        <taxon>Bacteria</taxon>
        <taxon>Bacillati</taxon>
        <taxon>Actinomycetota</taxon>
        <taxon>Actinomycetes</taxon>
        <taxon>Streptosporangiales</taxon>
        <taxon>Thermomonosporaceae</taxon>
        <taxon>Thermomonospora</taxon>
    </lineage>
</organism>
<proteinExistence type="predicted"/>
<name>A0A3D9SVV4_9ACTN</name>
<evidence type="ECO:0000313" key="2">
    <source>
        <dbReference type="Proteomes" id="UP000256661"/>
    </source>
</evidence>
<gene>
    <name evidence="1" type="ORF">DFJ69_5590</name>
</gene>
<comment type="caution">
    <text evidence="1">The sequence shown here is derived from an EMBL/GenBank/DDBJ whole genome shotgun (WGS) entry which is preliminary data.</text>
</comment>
<dbReference type="EMBL" id="QTTT01000001">
    <property type="protein sequence ID" value="REF00067.1"/>
    <property type="molecule type" value="Genomic_DNA"/>
</dbReference>
<evidence type="ECO:0000313" key="1">
    <source>
        <dbReference type="EMBL" id="REF00067.1"/>
    </source>
</evidence>
<sequence>MPERTGRRYAVDHAVAARVLDPAVGRRVVDGGRVVRW</sequence>